<accession>A0A3N4IGC7</accession>
<evidence type="ECO:0000313" key="2">
    <source>
        <dbReference type="EMBL" id="RPA84666.1"/>
    </source>
</evidence>
<feature type="compositionally biased region" description="Pro residues" evidence="1">
    <location>
        <begin position="23"/>
        <end position="33"/>
    </location>
</feature>
<protein>
    <submittedName>
        <fullName evidence="2">Uncharacterized protein</fullName>
    </submittedName>
</protein>
<feature type="compositionally biased region" description="Low complexity" evidence="1">
    <location>
        <begin position="97"/>
        <end position="106"/>
    </location>
</feature>
<dbReference type="Proteomes" id="UP000275078">
    <property type="component" value="Unassembled WGS sequence"/>
</dbReference>
<reference evidence="2 3" key="1">
    <citation type="journal article" date="2018" name="Nat. Ecol. Evol.">
        <title>Pezizomycetes genomes reveal the molecular basis of ectomycorrhizal truffle lifestyle.</title>
        <authorList>
            <person name="Murat C."/>
            <person name="Payen T."/>
            <person name="Noel B."/>
            <person name="Kuo A."/>
            <person name="Morin E."/>
            <person name="Chen J."/>
            <person name="Kohler A."/>
            <person name="Krizsan K."/>
            <person name="Balestrini R."/>
            <person name="Da Silva C."/>
            <person name="Montanini B."/>
            <person name="Hainaut M."/>
            <person name="Levati E."/>
            <person name="Barry K.W."/>
            <person name="Belfiori B."/>
            <person name="Cichocki N."/>
            <person name="Clum A."/>
            <person name="Dockter R.B."/>
            <person name="Fauchery L."/>
            <person name="Guy J."/>
            <person name="Iotti M."/>
            <person name="Le Tacon F."/>
            <person name="Lindquist E.A."/>
            <person name="Lipzen A."/>
            <person name="Malagnac F."/>
            <person name="Mello A."/>
            <person name="Molinier V."/>
            <person name="Miyauchi S."/>
            <person name="Poulain J."/>
            <person name="Riccioni C."/>
            <person name="Rubini A."/>
            <person name="Sitrit Y."/>
            <person name="Splivallo R."/>
            <person name="Traeger S."/>
            <person name="Wang M."/>
            <person name="Zifcakova L."/>
            <person name="Wipf D."/>
            <person name="Zambonelli A."/>
            <person name="Paolocci F."/>
            <person name="Nowrousian M."/>
            <person name="Ottonello S."/>
            <person name="Baldrian P."/>
            <person name="Spatafora J.W."/>
            <person name="Henrissat B."/>
            <person name="Nagy L.G."/>
            <person name="Aury J.M."/>
            <person name="Wincker P."/>
            <person name="Grigoriev I.V."/>
            <person name="Bonfante P."/>
            <person name="Martin F.M."/>
        </authorList>
    </citation>
    <scope>NUCLEOTIDE SEQUENCE [LARGE SCALE GENOMIC DNA]</scope>
    <source>
        <strain evidence="2 3">RN42</strain>
    </source>
</reference>
<proteinExistence type="predicted"/>
<name>A0A3N4IGC7_ASCIM</name>
<sequence length="179" mass="19754">MPFIPSSGLRPNFNQSLTNEGLPQPPIAPPRPNPQTADPTSEHYGHGSANTDEIPKPVPLKADTSTVSNSAEYLRHGGGTRSRRNSQTAEDLPSPAGSRRGSFSSRRNSRSGVEKSGVLSRRGSKSEGKDALAGVRRKLRADEWPGPEHMHHIDPHEWNERMRKMHGWAMYDSFLEGPE</sequence>
<feature type="region of interest" description="Disordered" evidence="1">
    <location>
        <begin position="1"/>
        <end position="140"/>
    </location>
</feature>
<feature type="compositionally biased region" description="Polar residues" evidence="1">
    <location>
        <begin position="12"/>
        <end position="21"/>
    </location>
</feature>
<gene>
    <name evidence="2" type="ORF">BJ508DRAFT_359395</name>
</gene>
<evidence type="ECO:0000313" key="3">
    <source>
        <dbReference type="Proteomes" id="UP000275078"/>
    </source>
</evidence>
<organism evidence="2 3">
    <name type="scientific">Ascobolus immersus RN42</name>
    <dbReference type="NCBI Taxonomy" id="1160509"/>
    <lineage>
        <taxon>Eukaryota</taxon>
        <taxon>Fungi</taxon>
        <taxon>Dikarya</taxon>
        <taxon>Ascomycota</taxon>
        <taxon>Pezizomycotina</taxon>
        <taxon>Pezizomycetes</taxon>
        <taxon>Pezizales</taxon>
        <taxon>Ascobolaceae</taxon>
        <taxon>Ascobolus</taxon>
    </lineage>
</organism>
<dbReference type="EMBL" id="ML119657">
    <property type="protein sequence ID" value="RPA84666.1"/>
    <property type="molecule type" value="Genomic_DNA"/>
</dbReference>
<keyword evidence="3" id="KW-1185">Reference proteome</keyword>
<evidence type="ECO:0000256" key="1">
    <source>
        <dbReference type="SAM" id="MobiDB-lite"/>
    </source>
</evidence>
<dbReference type="AlphaFoldDB" id="A0A3N4IGC7"/>